<gene>
    <name evidence="1" type="ORF">CR203_08420</name>
</gene>
<proteinExistence type="predicted"/>
<sequence>MNDCRYEYARKKCISLLLSFERNLYNYVELKELILIDQAQTEQDFFQLLQVHSPILEAAVAFNLDSKVVYNTVQKIEILLEERTPAYVEKLKLIDYTKYVPYETYPINQVKYYLLLDE</sequence>
<protein>
    <submittedName>
        <fullName evidence="1">Uncharacterized protein</fullName>
    </submittedName>
</protein>
<accession>A0A3A9KAB2</accession>
<dbReference type="RefSeq" id="WP_110935455.1">
    <property type="nucleotide sequence ID" value="NZ_KZ614146.1"/>
</dbReference>
<dbReference type="Proteomes" id="UP000281498">
    <property type="component" value="Unassembled WGS sequence"/>
</dbReference>
<organism evidence="1 2">
    <name type="scientific">Salipaludibacillus neizhouensis</name>
    <dbReference type="NCBI Taxonomy" id="885475"/>
    <lineage>
        <taxon>Bacteria</taxon>
        <taxon>Bacillati</taxon>
        <taxon>Bacillota</taxon>
        <taxon>Bacilli</taxon>
        <taxon>Bacillales</taxon>
        <taxon>Bacillaceae</taxon>
    </lineage>
</organism>
<dbReference type="OrthoDB" id="2720271at2"/>
<dbReference type="EMBL" id="PDOE01000003">
    <property type="protein sequence ID" value="RKL67381.1"/>
    <property type="molecule type" value="Genomic_DNA"/>
</dbReference>
<name>A0A3A9KAB2_9BACI</name>
<evidence type="ECO:0000313" key="1">
    <source>
        <dbReference type="EMBL" id="RKL67381.1"/>
    </source>
</evidence>
<evidence type="ECO:0000313" key="2">
    <source>
        <dbReference type="Proteomes" id="UP000281498"/>
    </source>
</evidence>
<dbReference type="AlphaFoldDB" id="A0A3A9KAB2"/>
<keyword evidence="2" id="KW-1185">Reference proteome</keyword>
<comment type="caution">
    <text evidence="1">The sequence shown here is derived from an EMBL/GenBank/DDBJ whole genome shotgun (WGS) entry which is preliminary data.</text>
</comment>
<reference evidence="1 2" key="1">
    <citation type="submission" date="2017-10" db="EMBL/GenBank/DDBJ databases">
        <title>Bacillus sp. nov., a halophilic bacterium isolated from a Keqin Lake.</title>
        <authorList>
            <person name="Wang H."/>
        </authorList>
    </citation>
    <scope>NUCLEOTIDE SEQUENCE [LARGE SCALE GENOMIC DNA]</scope>
    <source>
        <strain evidence="1 2">KCTC 13187</strain>
    </source>
</reference>